<gene>
    <name evidence="2" type="ORF">NCTC13316_00590</name>
</gene>
<evidence type="ECO:0000259" key="1">
    <source>
        <dbReference type="Pfam" id="PF07883"/>
    </source>
</evidence>
<name>A0A378JIK6_9GAMM</name>
<evidence type="ECO:0000313" key="2">
    <source>
        <dbReference type="EMBL" id="STX50508.1"/>
    </source>
</evidence>
<accession>A0A378JIK6</accession>
<dbReference type="InterPro" id="IPR014710">
    <property type="entry name" value="RmlC-like_jellyroll"/>
</dbReference>
<feature type="domain" description="Cupin type-2" evidence="1">
    <location>
        <begin position="38"/>
        <end position="100"/>
    </location>
</feature>
<reference evidence="2 3" key="1">
    <citation type="submission" date="2018-06" db="EMBL/GenBank/DDBJ databases">
        <authorList>
            <consortium name="Pathogen Informatics"/>
            <person name="Doyle S."/>
        </authorList>
    </citation>
    <scope>NUCLEOTIDE SEQUENCE [LARGE SCALE GENOMIC DNA]</scope>
    <source>
        <strain evidence="2 3">NCTC13316</strain>
    </source>
</reference>
<dbReference type="OrthoDB" id="9004158at2"/>
<dbReference type="AlphaFoldDB" id="A0A378JIK6"/>
<evidence type="ECO:0000313" key="3">
    <source>
        <dbReference type="Proteomes" id="UP000254794"/>
    </source>
</evidence>
<protein>
    <submittedName>
        <fullName evidence="2">Uncharacterized conserved protein, contains double-stranded beta-helix domain</fullName>
    </submittedName>
</protein>
<dbReference type="Proteomes" id="UP000254794">
    <property type="component" value="Unassembled WGS sequence"/>
</dbReference>
<dbReference type="InterPro" id="IPR013096">
    <property type="entry name" value="Cupin_2"/>
</dbReference>
<dbReference type="Gene3D" id="2.60.120.10">
    <property type="entry name" value="Jelly Rolls"/>
    <property type="match status" value="1"/>
</dbReference>
<sequence length="110" mass="12815">MLAMYNPKLSFKKVETVNNDLQIYPIQFNAKPPFEATFFHLQPGGETPLDCHIENECWLVLQGSGILTYAGTPYPLSEQDMFYFDSYKKHQLFNNSQNILIICSWFWLPS</sequence>
<dbReference type="InterPro" id="IPR011051">
    <property type="entry name" value="RmlC_Cupin_sf"/>
</dbReference>
<proteinExistence type="predicted"/>
<dbReference type="SUPFAM" id="SSF51182">
    <property type="entry name" value="RmlC-like cupins"/>
    <property type="match status" value="1"/>
</dbReference>
<dbReference type="EMBL" id="UGOD01000001">
    <property type="protein sequence ID" value="STX50508.1"/>
    <property type="molecule type" value="Genomic_DNA"/>
</dbReference>
<dbReference type="Pfam" id="PF07883">
    <property type="entry name" value="Cupin_2"/>
    <property type="match status" value="1"/>
</dbReference>
<keyword evidence="3" id="KW-1185">Reference proteome</keyword>
<organism evidence="2 3">
    <name type="scientific">Legionella busanensis</name>
    <dbReference type="NCBI Taxonomy" id="190655"/>
    <lineage>
        <taxon>Bacteria</taxon>
        <taxon>Pseudomonadati</taxon>
        <taxon>Pseudomonadota</taxon>
        <taxon>Gammaproteobacteria</taxon>
        <taxon>Legionellales</taxon>
        <taxon>Legionellaceae</taxon>
        <taxon>Legionella</taxon>
    </lineage>
</organism>
<dbReference type="RefSeq" id="WP_160116146.1">
    <property type="nucleotide sequence ID" value="NZ_CAAAHP010000004.1"/>
</dbReference>